<evidence type="ECO:0000259" key="1">
    <source>
        <dbReference type="Pfam" id="PF18754"/>
    </source>
</evidence>
<evidence type="ECO:0000313" key="3">
    <source>
        <dbReference type="Proteomes" id="UP000315700"/>
    </source>
</evidence>
<dbReference type="AlphaFoldDB" id="A0A517SCQ1"/>
<evidence type="ECO:0000313" key="2">
    <source>
        <dbReference type="EMBL" id="QDT53899.1"/>
    </source>
</evidence>
<feature type="domain" description="Nucleotide modification associated" evidence="1">
    <location>
        <begin position="2"/>
        <end position="253"/>
    </location>
</feature>
<sequence>MKIIFSRKGFDLTAGGCPSPILPDGRLVSLPIPDDCGPWRYRDVRLGSESLAQFVEDLSQKQLRGASTMHFDPDLRRDAVPRVRGWRPMFGQGGKARTHLAGHKIGEGDLFLFFGWFREVEKERGRYRFVRGAPHRHILFGWLYVGERWESPFVDPPAWALDHPHLINDYENGSSVFVASAKRPFAAGVFQEFSESLVLTESGAPRSSWLLPRWMHPRGKKSFLSYHGERSRWRSSRMGTHLRTVGRGQEFVLNTAHYPEAGPWANELVRRNSGDPARE</sequence>
<proteinExistence type="predicted"/>
<reference evidence="2 3" key="1">
    <citation type="submission" date="2019-02" db="EMBL/GenBank/DDBJ databases">
        <title>Deep-cultivation of Planctomycetes and their phenomic and genomic characterization uncovers novel biology.</title>
        <authorList>
            <person name="Wiegand S."/>
            <person name="Jogler M."/>
            <person name="Boedeker C."/>
            <person name="Pinto D."/>
            <person name="Vollmers J."/>
            <person name="Rivas-Marin E."/>
            <person name="Kohn T."/>
            <person name="Peeters S.H."/>
            <person name="Heuer A."/>
            <person name="Rast P."/>
            <person name="Oberbeckmann S."/>
            <person name="Bunk B."/>
            <person name="Jeske O."/>
            <person name="Meyerdierks A."/>
            <person name="Storesund J.E."/>
            <person name="Kallscheuer N."/>
            <person name="Luecker S."/>
            <person name="Lage O.M."/>
            <person name="Pohl T."/>
            <person name="Merkel B.J."/>
            <person name="Hornburger P."/>
            <person name="Mueller R.-W."/>
            <person name="Bruemmer F."/>
            <person name="Labrenz M."/>
            <person name="Spormann A.M."/>
            <person name="Op den Camp H."/>
            <person name="Overmann J."/>
            <person name="Amann R."/>
            <person name="Jetten M.S.M."/>
            <person name="Mascher T."/>
            <person name="Medema M.H."/>
            <person name="Devos D.P."/>
            <person name="Kaster A.-K."/>
            <person name="Ovreas L."/>
            <person name="Rohde M."/>
            <person name="Galperin M.Y."/>
            <person name="Jogler C."/>
        </authorList>
    </citation>
    <scope>NUCLEOTIDE SEQUENCE [LARGE SCALE GENOMIC DNA]</scope>
    <source>
        <strain evidence="2 3">Pan44</strain>
    </source>
</reference>
<dbReference type="InParanoid" id="A0A517SCQ1"/>
<dbReference type="Proteomes" id="UP000315700">
    <property type="component" value="Chromosome"/>
</dbReference>
<organism evidence="2 3">
    <name type="scientific">Caulifigura coniformis</name>
    <dbReference type="NCBI Taxonomy" id="2527983"/>
    <lineage>
        <taxon>Bacteria</taxon>
        <taxon>Pseudomonadati</taxon>
        <taxon>Planctomycetota</taxon>
        <taxon>Planctomycetia</taxon>
        <taxon>Planctomycetales</taxon>
        <taxon>Planctomycetaceae</taxon>
        <taxon>Caulifigura</taxon>
    </lineage>
</organism>
<name>A0A517SCQ1_9PLAN</name>
<dbReference type="OrthoDB" id="9772090at2"/>
<keyword evidence="3" id="KW-1185">Reference proteome</keyword>
<dbReference type="Pfam" id="PF18754">
    <property type="entry name" value="Nmad3"/>
    <property type="match status" value="1"/>
</dbReference>
<accession>A0A517SCQ1</accession>
<dbReference type="RefSeq" id="WP_145029486.1">
    <property type="nucleotide sequence ID" value="NZ_CP036271.1"/>
</dbReference>
<dbReference type="InterPro" id="IPR041135">
    <property type="entry name" value="Nmad3"/>
</dbReference>
<dbReference type="EMBL" id="CP036271">
    <property type="protein sequence ID" value="QDT53899.1"/>
    <property type="molecule type" value="Genomic_DNA"/>
</dbReference>
<gene>
    <name evidence="2" type="ORF">Pan44_19250</name>
</gene>
<dbReference type="KEGG" id="ccos:Pan44_19250"/>
<protein>
    <recommendedName>
        <fullName evidence="1">Nucleotide modification associated domain-containing protein</fullName>
    </recommendedName>
</protein>